<sequence>MLKNLILVASSKFIRYFFLASLSSATTFNGHSSRITSTRLLPNQVSIRIKYKIIRTYVTAPKYLVITAKWCEKTDVQFSVEDNIKFTYYVSYASRQFARTNIFYFSKLCSTTTPYHTAIPCLFAGIDRIVLQKGCAEKEQI</sequence>
<organism evidence="1 2">
    <name type="scientific">Vavraia culicis (isolate floridensis)</name>
    <name type="common">Microsporidian parasite</name>
    <dbReference type="NCBI Taxonomy" id="948595"/>
    <lineage>
        <taxon>Eukaryota</taxon>
        <taxon>Fungi</taxon>
        <taxon>Fungi incertae sedis</taxon>
        <taxon>Microsporidia</taxon>
        <taxon>Pleistophoridae</taxon>
        <taxon>Vavraia</taxon>
    </lineage>
</organism>
<reference evidence="2" key="1">
    <citation type="submission" date="2011-03" db="EMBL/GenBank/DDBJ databases">
        <title>The genome sequence of Vavraia culicis strain floridensis.</title>
        <authorList>
            <consortium name="The Broad Institute Genome Sequencing Platform"/>
            <person name="Cuomo C."/>
            <person name="Becnel J."/>
            <person name="Sanscrainte N."/>
            <person name="Young S.K."/>
            <person name="Zeng Q."/>
            <person name="Gargeya S."/>
            <person name="Fitzgerald M."/>
            <person name="Haas B."/>
            <person name="Abouelleil A."/>
            <person name="Alvarado L."/>
            <person name="Arachchi H.M."/>
            <person name="Berlin A."/>
            <person name="Chapman S.B."/>
            <person name="Gearin G."/>
            <person name="Goldberg J."/>
            <person name="Griggs A."/>
            <person name="Gujja S."/>
            <person name="Hansen M."/>
            <person name="Heiman D."/>
            <person name="Howarth C."/>
            <person name="Larimer J."/>
            <person name="Lui A."/>
            <person name="MacDonald P.J.P."/>
            <person name="McCowen C."/>
            <person name="Montmayeur A."/>
            <person name="Murphy C."/>
            <person name="Neiman D."/>
            <person name="Pearson M."/>
            <person name="Priest M."/>
            <person name="Roberts A."/>
            <person name="Saif S."/>
            <person name="Shea T."/>
            <person name="Sisk P."/>
            <person name="Stolte C."/>
            <person name="Sykes S."/>
            <person name="Wortman J."/>
            <person name="Nusbaum C."/>
            <person name="Birren B."/>
        </authorList>
    </citation>
    <scope>NUCLEOTIDE SEQUENCE [LARGE SCALE GENOMIC DNA]</scope>
    <source>
        <strain evidence="2">floridensis</strain>
    </source>
</reference>
<accession>L2GYD6</accession>
<dbReference type="VEuPathDB" id="MicrosporidiaDB:VCUG_00134"/>
<name>L2GYD6_VAVCU</name>
<evidence type="ECO:0000313" key="2">
    <source>
        <dbReference type="Proteomes" id="UP000011081"/>
    </source>
</evidence>
<dbReference type="EMBL" id="GL877405">
    <property type="protein sequence ID" value="ELA48298.1"/>
    <property type="molecule type" value="Genomic_DNA"/>
</dbReference>
<dbReference type="RefSeq" id="XP_008073159.1">
    <property type="nucleotide sequence ID" value="XM_008074968.1"/>
</dbReference>
<evidence type="ECO:0000313" key="1">
    <source>
        <dbReference type="EMBL" id="ELA48298.1"/>
    </source>
</evidence>
<keyword evidence="2" id="KW-1185">Reference proteome</keyword>
<dbReference type="GeneID" id="19878025"/>
<proteinExistence type="predicted"/>
<protein>
    <submittedName>
        <fullName evidence="1">Uncharacterized protein</fullName>
    </submittedName>
</protein>
<dbReference type="AlphaFoldDB" id="L2GYD6"/>
<dbReference type="InParanoid" id="L2GYD6"/>
<dbReference type="Proteomes" id="UP000011081">
    <property type="component" value="Unassembled WGS sequence"/>
</dbReference>
<dbReference type="HOGENOM" id="CLU_1826767_0_0_1"/>
<gene>
    <name evidence="1" type="ORF">VCUG_00134</name>
</gene>